<dbReference type="Proteomes" id="UP000756921">
    <property type="component" value="Unassembled WGS sequence"/>
</dbReference>
<feature type="compositionally biased region" description="Low complexity" evidence="1">
    <location>
        <begin position="15"/>
        <end position="28"/>
    </location>
</feature>
<dbReference type="InterPro" id="IPR018253">
    <property type="entry name" value="DnaJ_domain_CS"/>
</dbReference>
<organism evidence="3 4">
    <name type="scientific">Paraphaeosphaeria minitans</name>
    <dbReference type="NCBI Taxonomy" id="565426"/>
    <lineage>
        <taxon>Eukaryota</taxon>
        <taxon>Fungi</taxon>
        <taxon>Dikarya</taxon>
        <taxon>Ascomycota</taxon>
        <taxon>Pezizomycotina</taxon>
        <taxon>Dothideomycetes</taxon>
        <taxon>Pleosporomycetidae</taxon>
        <taxon>Pleosporales</taxon>
        <taxon>Massarineae</taxon>
        <taxon>Didymosphaeriaceae</taxon>
        <taxon>Paraphaeosphaeria</taxon>
    </lineage>
</organism>
<comment type="caution">
    <text evidence="3">The sequence shown here is derived from an EMBL/GenBank/DDBJ whole genome shotgun (WGS) entry which is preliminary data.</text>
</comment>
<dbReference type="Gene3D" id="1.10.287.110">
    <property type="entry name" value="DnaJ domain"/>
    <property type="match status" value="1"/>
</dbReference>
<dbReference type="InterPro" id="IPR036869">
    <property type="entry name" value="J_dom_sf"/>
</dbReference>
<feature type="region of interest" description="Disordered" evidence="1">
    <location>
        <begin position="234"/>
        <end position="257"/>
    </location>
</feature>
<dbReference type="InterPro" id="IPR001623">
    <property type="entry name" value="DnaJ_domain"/>
</dbReference>
<feature type="region of interest" description="Disordered" evidence="1">
    <location>
        <begin position="10"/>
        <end position="35"/>
    </location>
</feature>
<feature type="region of interest" description="Disordered" evidence="1">
    <location>
        <begin position="181"/>
        <end position="205"/>
    </location>
</feature>
<protein>
    <recommendedName>
        <fullName evidence="2">J domain-containing protein</fullName>
    </recommendedName>
</protein>
<evidence type="ECO:0000256" key="1">
    <source>
        <dbReference type="SAM" id="MobiDB-lite"/>
    </source>
</evidence>
<dbReference type="PROSITE" id="PS00636">
    <property type="entry name" value="DNAJ_1"/>
    <property type="match status" value="1"/>
</dbReference>
<dbReference type="OrthoDB" id="10250354at2759"/>
<dbReference type="SUPFAM" id="SSF46565">
    <property type="entry name" value="Chaperone J-domain"/>
    <property type="match status" value="1"/>
</dbReference>
<accession>A0A9P6GLJ5</accession>
<dbReference type="AlphaFoldDB" id="A0A9P6GLJ5"/>
<dbReference type="PROSITE" id="PS50076">
    <property type="entry name" value="DNAJ_2"/>
    <property type="match status" value="1"/>
</dbReference>
<feature type="domain" description="J" evidence="2">
    <location>
        <begin position="66"/>
        <end position="124"/>
    </location>
</feature>
<reference evidence="3" key="1">
    <citation type="journal article" date="2020" name="Mol. Plant Microbe Interact.">
        <title>Genome Sequence of the Biocontrol Agent Coniothyrium minitans strain Conio (IMI 134523).</title>
        <authorList>
            <person name="Patel D."/>
            <person name="Shittu T.A."/>
            <person name="Baroncelli R."/>
            <person name="Muthumeenakshi S."/>
            <person name="Osborne T.H."/>
            <person name="Janganan T.K."/>
            <person name="Sreenivasaprasad S."/>
        </authorList>
    </citation>
    <scope>NUCLEOTIDE SEQUENCE</scope>
    <source>
        <strain evidence="3">Conio</strain>
    </source>
</reference>
<keyword evidence="4" id="KW-1185">Reference proteome</keyword>
<sequence length="257" mass="28546">MCKIHITSLHHESTPKPTSSSTQTPFPTQRSNLQKHHRKMSLPGTFCLSSASAALTPSTTLTSFPNHYEAMQLTPSACTEDVKAQFRTLRGEYFACDAGKYRQLQTAYAVLVDSEARREYDELYGASMGLPRTAGETGESSGSASASLRKSALVKAAVSRIDAQAQEPDLGQRLRAEEELRLRREQEEAEEEEEGRRQREADPNYGLKHFSQVHAPLIGSQPYHSYVPVAAEYEGGKRTRRSRRPMYVGELAAKAVP</sequence>
<dbReference type="EMBL" id="WJXW01000003">
    <property type="protein sequence ID" value="KAF9737871.1"/>
    <property type="molecule type" value="Genomic_DNA"/>
</dbReference>
<gene>
    <name evidence="3" type="ORF">PMIN01_03154</name>
</gene>
<evidence type="ECO:0000259" key="2">
    <source>
        <dbReference type="PROSITE" id="PS50076"/>
    </source>
</evidence>
<evidence type="ECO:0000313" key="4">
    <source>
        <dbReference type="Proteomes" id="UP000756921"/>
    </source>
</evidence>
<name>A0A9P6GLJ5_9PLEO</name>
<evidence type="ECO:0000313" key="3">
    <source>
        <dbReference type="EMBL" id="KAF9737871.1"/>
    </source>
</evidence>
<proteinExistence type="predicted"/>